<keyword evidence="5" id="KW-1185">Reference proteome</keyword>
<dbReference type="SUPFAM" id="SSF53474">
    <property type="entry name" value="alpha/beta-Hydrolases"/>
    <property type="match status" value="1"/>
</dbReference>
<dbReference type="Pfam" id="PF00561">
    <property type="entry name" value="Abhydrolase_1"/>
    <property type="match status" value="1"/>
</dbReference>
<evidence type="ECO:0000313" key="4">
    <source>
        <dbReference type="EMBL" id="NJP31477.1"/>
    </source>
</evidence>
<dbReference type="Gene3D" id="3.40.50.1820">
    <property type="entry name" value="alpha/beta hydrolase"/>
    <property type="match status" value="1"/>
</dbReference>
<accession>A0ABX0Z2X1</accession>
<dbReference type="PRINTS" id="PR00412">
    <property type="entry name" value="EPOXHYDRLASE"/>
</dbReference>
<evidence type="ECO:0000259" key="3">
    <source>
        <dbReference type="Pfam" id="PF00561"/>
    </source>
</evidence>
<name>A0ABX0Z2X1_9ACTN</name>
<dbReference type="InterPro" id="IPR000639">
    <property type="entry name" value="Epox_hydrolase-like"/>
</dbReference>
<dbReference type="InterPro" id="IPR029058">
    <property type="entry name" value="AB_hydrolase_fold"/>
</dbReference>
<protein>
    <submittedName>
        <fullName evidence="4">Alpha/beta fold hydrolase</fullName>
    </submittedName>
</protein>
<comment type="caution">
    <text evidence="4">The sequence shown here is derived from an EMBL/GenBank/DDBJ whole genome shotgun (WGS) entry which is preliminary data.</text>
</comment>
<dbReference type="Proteomes" id="UP000783871">
    <property type="component" value="Unassembled WGS sequence"/>
</dbReference>
<dbReference type="PANTHER" id="PTHR43329">
    <property type="entry name" value="EPOXIDE HYDROLASE"/>
    <property type="match status" value="1"/>
</dbReference>
<evidence type="ECO:0000256" key="2">
    <source>
        <dbReference type="SAM" id="MobiDB-lite"/>
    </source>
</evidence>
<feature type="compositionally biased region" description="Basic and acidic residues" evidence="2">
    <location>
        <begin position="126"/>
        <end position="139"/>
    </location>
</feature>
<dbReference type="InterPro" id="IPR000073">
    <property type="entry name" value="AB_hydrolase_1"/>
</dbReference>
<feature type="region of interest" description="Disordered" evidence="2">
    <location>
        <begin position="104"/>
        <end position="139"/>
    </location>
</feature>
<proteinExistence type="predicted"/>
<keyword evidence="1 4" id="KW-0378">Hydrolase</keyword>
<dbReference type="EMBL" id="JAATEO010000004">
    <property type="protein sequence ID" value="NJP31477.1"/>
    <property type="molecule type" value="Genomic_DNA"/>
</dbReference>
<dbReference type="GO" id="GO:0016787">
    <property type="term" value="F:hydrolase activity"/>
    <property type="evidence" value="ECO:0007669"/>
    <property type="project" value="UniProtKB-KW"/>
</dbReference>
<evidence type="ECO:0000313" key="5">
    <source>
        <dbReference type="Proteomes" id="UP000783871"/>
    </source>
</evidence>
<evidence type="ECO:0000256" key="1">
    <source>
        <dbReference type="ARBA" id="ARBA00022801"/>
    </source>
</evidence>
<dbReference type="PRINTS" id="PR00111">
    <property type="entry name" value="ABHYDROLASE"/>
</dbReference>
<feature type="compositionally biased region" description="Pro residues" evidence="2">
    <location>
        <begin position="114"/>
        <end position="125"/>
    </location>
</feature>
<organism evidence="4 5">
    <name type="scientific">Micromonospora thermarum</name>
    <dbReference type="NCBI Taxonomy" id="2720024"/>
    <lineage>
        <taxon>Bacteria</taxon>
        <taxon>Bacillati</taxon>
        <taxon>Actinomycetota</taxon>
        <taxon>Actinomycetes</taxon>
        <taxon>Micromonosporales</taxon>
        <taxon>Micromonosporaceae</taxon>
        <taxon>Micromonospora</taxon>
    </lineage>
</organism>
<reference evidence="4 5" key="1">
    <citation type="submission" date="2020-03" db="EMBL/GenBank/DDBJ databases">
        <title>WGS of actinomycetes isolated from Thailand.</title>
        <authorList>
            <person name="Thawai C."/>
        </authorList>
    </citation>
    <scope>NUCLEOTIDE SEQUENCE [LARGE SCALE GENOMIC DNA]</scope>
    <source>
        <strain evidence="4 5">HSS6-12</strain>
    </source>
</reference>
<sequence>MWREQVDALASRHRVIALDLRGYGESELPPAPFANHDDVAGLLDALGIERAALVGWSFGGAVAIDTALAHPDRVTALALLGAAVSGNRWSDEANDLWDSLIGEVDPANADRPTRLPPLKPGPGRPEPGRPKRVDHGVGG</sequence>
<feature type="domain" description="AB hydrolase-1" evidence="3">
    <location>
        <begin position="1"/>
        <end position="98"/>
    </location>
</feature>
<gene>
    <name evidence="4" type="ORF">HCJ94_05610</name>
</gene>